<gene>
    <name evidence="3" type="ORF">CINCED_3A010979</name>
</gene>
<keyword evidence="3" id="KW-0238">DNA-binding</keyword>
<feature type="compositionally biased region" description="Basic and acidic residues" evidence="2">
    <location>
        <begin position="60"/>
        <end position="75"/>
    </location>
</feature>
<comment type="subcellular location">
    <subcellularLocation>
        <location evidence="1">Nucleus</location>
    </subcellularLocation>
</comment>
<evidence type="ECO:0000313" key="4">
    <source>
        <dbReference type="Proteomes" id="UP000325440"/>
    </source>
</evidence>
<dbReference type="OrthoDB" id="9909311at2759"/>
<dbReference type="Proteomes" id="UP000325440">
    <property type="component" value="Unassembled WGS sequence"/>
</dbReference>
<dbReference type="Gene3D" id="1.10.10.60">
    <property type="entry name" value="Homeodomain-like"/>
    <property type="match status" value="1"/>
</dbReference>
<evidence type="ECO:0000256" key="1">
    <source>
        <dbReference type="ARBA" id="ARBA00004123"/>
    </source>
</evidence>
<dbReference type="InterPro" id="IPR009057">
    <property type="entry name" value="Homeodomain-like_sf"/>
</dbReference>
<name>A0A5E4NF80_9HEMI</name>
<organism evidence="3 4">
    <name type="scientific">Cinara cedri</name>
    <dbReference type="NCBI Taxonomy" id="506608"/>
    <lineage>
        <taxon>Eukaryota</taxon>
        <taxon>Metazoa</taxon>
        <taxon>Ecdysozoa</taxon>
        <taxon>Arthropoda</taxon>
        <taxon>Hexapoda</taxon>
        <taxon>Insecta</taxon>
        <taxon>Pterygota</taxon>
        <taxon>Neoptera</taxon>
        <taxon>Paraneoptera</taxon>
        <taxon>Hemiptera</taxon>
        <taxon>Sternorrhyncha</taxon>
        <taxon>Aphidomorpha</taxon>
        <taxon>Aphidoidea</taxon>
        <taxon>Aphididae</taxon>
        <taxon>Lachninae</taxon>
        <taxon>Cinara</taxon>
    </lineage>
</organism>
<keyword evidence="4" id="KW-1185">Reference proteome</keyword>
<sequence length="139" mass="15816">MSVNTRRGLSLSDKIDILEKYDYLPKMRQGEAASKLNLSQSVLGRIFKNREDIECEALKNESQSRKRNRCGKDDTMGGSIGRKKKKIFLSKKTHEKQGDADLAGAHFWLENEWPSLISKYSPSDVFNADETGLYFKALP</sequence>
<evidence type="ECO:0000256" key="2">
    <source>
        <dbReference type="SAM" id="MobiDB-lite"/>
    </source>
</evidence>
<protein>
    <submittedName>
        <fullName evidence="3">Homeobox domain-like</fullName>
    </submittedName>
</protein>
<dbReference type="AlphaFoldDB" id="A0A5E4NF80"/>
<accession>A0A5E4NF80</accession>
<dbReference type="GO" id="GO:0003677">
    <property type="term" value="F:DNA binding"/>
    <property type="evidence" value="ECO:0007669"/>
    <property type="project" value="UniProtKB-KW"/>
</dbReference>
<dbReference type="EMBL" id="CABPRJ010001948">
    <property type="protein sequence ID" value="VVC42367.1"/>
    <property type="molecule type" value="Genomic_DNA"/>
</dbReference>
<feature type="region of interest" description="Disordered" evidence="2">
    <location>
        <begin position="60"/>
        <end position="84"/>
    </location>
</feature>
<keyword evidence="3" id="KW-0371">Homeobox</keyword>
<dbReference type="GO" id="GO:0005634">
    <property type="term" value="C:nucleus"/>
    <property type="evidence" value="ECO:0007669"/>
    <property type="project" value="UniProtKB-SubCell"/>
</dbReference>
<proteinExistence type="predicted"/>
<evidence type="ECO:0000313" key="3">
    <source>
        <dbReference type="EMBL" id="VVC42367.1"/>
    </source>
</evidence>
<reference evidence="3 4" key="1">
    <citation type="submission" date="2019-08" db="EMBL/GenBank/DDBJ databases">
        <authorList>
            <person name="Alioto T."/>
            <person name="Alioto T."/>
            <person name="Gomez Garrido J."/>
        </authorList>
    </citation>
    <scope>NUCLEOTIDE SEQUENCE [LARGE SCALE GENOMIC DNA]</scope>
</reference>
<dbReference type="SUPFAM" id="SSF46689">
    <property type="entry name" value="Homeodomain-like"/>
    <property type="match status" value="1"/>
</dbReference>